<evidence type="ECO:0000313" key="4">
    <source>
        <dbReference type="Proteomes" id="UP000636960"/>
    </source>
</evidence>
<dbReference type="AlphaFoldDB" id="A0A919JWD5"/>
<sequence>MGVAVRFTKWGGSRHWEYELEPLGHDRFGWWLGGRTGISLRRGTEAPVAQPHDFVALVPADGCWIANWNADADTEMEIYVDVTDQPVWTGELVRAVDLDLDVVRLRDGTVELLDEDEFAEHQVRYGYPADVVARAQATAAELMARVRDRDEPFGDVGRAWLERFSSASTTGRATRS</sequence>
<dbReference type="PANTHER" id="PTHR39159">
    <property type="match status" value="1"/>
</dbReference>
<dbReference type="GO" id="GO:0016787">
    <property type="term" value="F:hydrolase activity"/>
    <property type="evidence" value="ECO:0007669"/>
    <property type="project" value="UniProtKB-KW"/>
</dbReference>
<dbReference type="SUPFAM" id="SSF159234">
    <property type="entry name" value="FomD-like"/>
    <property type="match status" value="1"/>
</dbReference>
<dbReference type="EMBL" id="BOMV01000013">
    <property type="protein sequence ID" value="GIE94489.1"/>
    <property type="molecule type" value="Genomic_DNA"/>
</dbReference>
<proteinExistence type="predicted"/>
<comment type="caution">
    <text evidence="3">The sequence shown here is derived from an EMBL/GenBank/DDBJ whole genome shotgun (WGS) entry which is preliminary data.</text>
</comment>
<dbReference type="Pfam" id="PF04167">
    <property type="entry name" value="DUF402"/>
    <property type="match status" value="1"/>
</dbReference>
<dbReference type="PANTHER" id="PTHR39159:SF1">
    <property type="entry name" value="UPF0374 PROTEIN YGAC"/>
    <property type="match status" value="1"/>
</dbReference>
<evidence type="ECO:0000259" key="2">
    <source>
        <dbReference type="Pfam" id="PF04167"/>
    </source>
</evidence>
<dbReference type="InterPro" id="IPR007295">
    <property type="entry name" value="DUF402"/>
</dbReference>
<evidence type="ECO:0000313" key="3">
    <source>
        <dbReference type="EMBL" id="GIE94489.1"/>
    </source>
</evidence>
<dbReference type="Proteomes" id="UP000636960">
    <property type="component" value="Unassembled WGS sequence"/>
</dbReference>
<gene>
    <name evidence="3" type="ORF">Ari01nite_19540</name>
</gene>
<feature type="domain" description="DUF402" evidence="2">
    <location>
        <begin position="45"/>
        <end position="149"/>
    </location>
</feature>
<reference evidence="3" key="1">
    <citation type="submission" date="2021-01" db="EMBL/GenBank/DDBJ databases">
        <title>Whole genome shotgun sequence of Actinoplanes rishiriensis NBRC 108556.</title>
        <authorList>
            <person name="Komaki H."/>
            <person name="Tamura T."/>
        </authorList>
    </citation>
    <scope>NUCLEOTIDE SEQUENCE</scope>
    <source>
        <strain evidence="3">NBRC 108556</strain>
    </source>
</reference>
<protein>
    <recommendedName>
        <fullName evidence="2">DUF402 domain-containing protein</fullName>
    </recommendedName>
</protein>
<dbReference type="Gene3D" id="2.40.380.10">
    <property type="entry name" value="FomD-like"/>
    <property type="match status" value="1"/>
</dbReference>
<name>A0A919JWD5_9ACTN</name>
<evidence type="ECO:0000256" key="1">
    <source>
        <dbReference type="ARBA" id="ARBA00022801"/>
    </source>
</evidence>
<organism evidence="3 4">
    <name type="scientific">Paractinoplanes rishiriensis</name>
    <dbReference type="NCBI Taxonomy" id="1050105"/>
    <lineage>
        <taxon>Bacteria</taxon>
        <taxon>Bacillati</taxon>
        <taxon>Actinomycetota</taxon>
        <taxon>Actinomycetes</taxon>
        <taxon>Micromonosporales</taxon>
        <taxon>Micromonosporaceae</taxon>
        <taxon>Paractinoplanes</taxon>
    </lineage>
</organism>
<accession>A0A919JWD5</accession>
<dbReference type="InterPro" id="IPR035930">
    <property type="entry name" value="FomD-like_sf"/>
</dbReference>
<keyword evidence="4" id="KW-1185">Reference proteome</keyword>
<keyword evidence="1" id="KW-0378">Hydrolase</keyword>
<dbReference type="InterPro" id="IPR050212">
    <property type="entry name" value="Ntdp-like"/>
</dbReference>